<dbReference type="Gene3D" id="3.40.1350.40">
    <property type="match status" value="2"/>
</dbReference>
<accession>A0A076FBX1</accession>
<reference evidence="2" key="1">
    <citation type="journal article" date="2014" name="Genome Announc.">
        <title>Complete Genome Sequence of Campylobacter iguaniorum Strain 1485ET, Isolated from a Bearded Dragon (Pogona vitticeps).</title>
        <authorList>
            <person name="Gilbert M.J."/>
            <person name="Miller W.G."/>
            <person name="Yee E."/>
            <person name="Kik M."/>
            <person name="Wagenaar J.A."/>
            <person name="Duim B."/>
        </authorList>
    </citation>
    <scope>NUCLEOTIDE SEQUENCE [LARGE SCALE GENOMIC DNA]</scope>
    <source>
        <strain evidence="2">1485E</strain>
    </source>
</reference>
<organism evidence="1 2">
    <name type="scientific">Campylobacter iguaniorum</name>
    <dbReference type="NCBI Taxonomy" id="1244531"/>
    <lineage>
        <taxon>Bacteria</taxon>
        <taxon>Pseudomonadati</taxon>
        <taxon>Campylobacterota</taxon>
        <taxon>Epsilonproteobacteria</taxon>
        <taxon>Campylobacterales</taxon>
        <taxon>Campylobacteraceae</taxon>
        <taxon>Campylobacter</taxon>
    </lineage>
</organism>
<dbReference type="AlphaFoldDB" id="A0A076FBX1"/>
<dbReference type="CDD" id="cd22331">
    <property type="entry name" value="HinP1I-like"/>
    <property type="match status" value="1"/>
</dbReference>
<dbReference type="EMBL" id="CP009043">
    <property type="protein sequence ID" value="AII15441.1"/>
    <property type="molecule type" value="Genomic_DNA"/>
</dbReference>
<sequence length="249" mass="28648">MDKVELGSQTAKNGFKNEDFAVATFNAWETNELARAWLLAMGYNLNEIEFVKAQKIKGQFKADIQVSISVQIKLKSLVDIQNIQVKLVSNPRGFNQIDKRWLKSYNEIWQIPQHIYELLALFTGELPPRQGSKNKKRMFVDEFSDSEQNEFLKWFKDNQAMILCDILKGRGQFASEWFLVILRISGDVVKWVLKPINEVINFYNGEVCVSKQGSIKFGKITIQRKGGDGGRDTAKMLQFKINPCLLFDI</sequence>
<dbReference type="KEGG" id="caj:CIG1485E_1625"/>
<keyword evidence="1" id="KW-0378">Hydrolase</keyword>
<dbReference type="GO" id="GO:0004519">
    <property type="term" value="F:endonuclease activity"/>
    <property type="evidence" value="ECO:0007669"/>
    <property type="project" value="UniProtKB-KW"/>
</dbReference>
<gene>
    <name evidence="1" type="ORF">CIG1485E_1625</name>
</gene>
<dbReference type="OrthoDB" id="5362736at2"/>
<keyword evidence="1" id="KW-0255">Endonuclease</keyword>
<keyword evidence="2" id="KW-1185">Reference proteome</keyword>
<dbReference type="RefSeq" id="WP_038455313.1">
    <property type="nucleotide sequence ID" value="NZ_CP009043.1"/>
</dbReference>
<evidence type="ECO:0000313" key="1">
    <source>
        <dbReference type="EMBL" id="AII15441.1"/>
    </source>
</evidence>
<dbReference type="eggNOG" id="ENOG502ZBWB">
    <property type="taxonomic scope" value="Bacteria"/>
</dbReference>
<dbReference type="Proteomes" id="UP000028486">
    <property type="component" value="Chromosome"/>
</dbReference>
<dbReference type="REBASE" id="90589">
    <property type="entry name" value="Csp1485ORF1626P"/>
</dbReference>
<dbReference type="Pfam" id="PF11463">
    <property type="entry name" value="R-HINP1I"/>
    <property type="match status" value="1"/>
</dbReference>
<dbReference type="InterPro" id="IPR021107">
    <property type="entry name" value="Restrct_endonuc_II_HinP1I"/>
</dbReference>
<keyword evidence="1" id="KW-0540">Nuclease</keyword>
<protein>
    <submittedName>
        <fullName evidence="1">Type II restriction endonuclease, HinP1I family</fullName>
    </submittedName>
</protein>
<proteinExistence type="predicted"/>
<dbReference type="HOGENOM" id="CLU_1114437_0_0_7"/>
<evidence type="ECO:0000313" key="2">
    <source>
        <dbReference type="Proteomes" id="UP000028486"/>
    </source>
</evidence>
<name>A0A076FBX1_9BACT</name>